<reference evidence="2" key="2">
    <citation type="submission" date="2014-03" db="EMBL/GenBank/DDBJ databases">
        <authorList>
            <person name="Genoscope - CEA"/>
        </authorList>
    </citation>
    <scope>NUCLEOTIDE SEQUENCE</scope>
</reference>
<keyword evidence="1" id="KW-0732">Signal</keyword>
<protein>
    <recommendedName>
        <fullName evidence="4">Glutaminase</fullName>
    </recommendedName>
</protein>
<dbReference type="GO" id="GO:0006543">
    <property type="term" value="P:L-glutamine catabolic process"/>
    <property type="evidence" value="ECO:0007669"/>
    <property type="project" value="TreeGrafter"/>
</dbReference>
<dbReference type="InterPro" id="IPR036770">
    <property type="entry name" value="Ankyrin_rpt-contain_sf"/>
</dbReference>
<dbReference type="InterPro" id="IPR015868">
    <property type="entry name" value="Glutaminase"/>
</dbReference>
<dbReference type="Pfam" id="PF13637">
    <property type="entry name" value="Ank_4"/>
    <property type="match status" value="1"/>
</dbReference>
<gene>
    <name evidence="2" type="ORF">GSONMT00001372001</name>
</gene>
<dbReference type="PaxDb" id="8022-A0A060YGF8"/>
<proteinExistence type="predicted"/>
<dbReference type="PANTHER" id="PTHR12544:SF33">
    <property type="entry name" value="GLUTAMINASE LIVER ISOFORM, MITOCHONDRIAL"/>
    <property type="match status" value="1"/>
</dbReference>
<organism evidence="2 3">
    <name type="scientific">Oncorhynchus mykiss</name>
    <name type="common">Rainbow trout</name>
    <name type="synonym">Salmo gairdneri</name>
    <dbReference type="NCBI Taxonomy" id="8022"/>
    <lineage>
        <taxon>Eukaryota</taxon>
        <taxon>Metazoa</taxon>
        <taxon>Chordata</taxon>
        <taxon>Craniata</taxon>
        <taxon>Vertebrata</taxon>
        <taxon>Euteleostomi</taxon>
        <taxon>Actinopterygii</taxon>
        <taxon>Neopterygii</taxon>
        <taxon>Teleostei</taxon>
        <taxon>Protacanthopterygii</taxon>
        <taxon>Salmoniformes</taxon>
        <taxon>Salmonidae</taxon>
        <taxon>Salmoninae</taxon>
        <taxon>Oncorhynchus</taxon>
    </lineage>
</organism>
<name>A0A060YGF8_ONCMY</name>
<reference evidence="2" key="1">
    <citation type="journal article" date="2014" name="Nat. Commun.">
        <title>The rainbow trout genome provides novel insights into evolution after whole-genome duplication in vertebrates.</title>
        <authorList>
            <person name="Berthelot C."/>
            <person name="Brunet F."/>
            <person name="Chalopin D."/>
            <person name="Juanchich A."/>
            <person name="Bernard M."/>
            <person name="Noel B."/>
            <person name="Bento P."/>
            <person name="Da Silva C."/>
            <person name="Labadie K."/>
            <person name="Alberti A."/>
            <person name="Aury J.M."/>
            <person name="Louis A."/>
            <person name="Dehais P."/>
            <person name="Bardou P."/>
            <person name="Montfort J."/>
            <person name="Klopp C."/>
            <person name="Cabau C."/>
            <person name="Gaspin C."/>
            <person name="Thorgaard G.H."/>
            <person name="Boussaha M."/>
            <person name="Quillet E."/>
            <person name="Guyomard R."/>
            <person name="Galiana D."/>
            <person name="Bobe J."/>
            <person name="Volff J.N."/>
            <person name="Genet C."/>
            <person name="Wincker P."/>
            <person name="Jaillon O."/>
            <person name="Roest Crollius H."/>
            <person name="Guiguen Y."/>
        </authorList>
    </citation>
    <scope>NUCLEOTIDE SEQUENCE [LARGE SCALE GENOMIC DNA]</scope>
</reference>
<evidence type="ECO:0000313" key="2">
    <source>
        <dbReference type="EMBL" id="CDQ88210.1"/>
    </source>
</evidence>
<evidence type="ECO:0008006" key="4">
    <source>
        <dbReference type="Google" id="ProtNLM"/>
    </source>
</evidence>
<dbReference type="Gene3D" id="1.25.40.20">
    <property type="entry name" value="Ankyrin repeat-containing domain"/>
    <property type="match status" value="1"/>
</dbReference>
<dbReference type="Proteomes" id="UP000193380">
    <property type="component" value="Unassembled WGS sequence"/>
</dbReference>
<dbReference type="GO" id="GO:0006537">
    <property type="term" value="P:glutamate biosynthetic process"/>
    <property type="evidence" value="ECO:0007669"/>
    <property type="project" value="TreeGrafter"/>
</dbReference>
<sequence length="97" mass="10756">MMYVCLLASVTGLRYLFCALSSGHVDVVRFLTDACKVNPFVKDRWGNIPLDDALQFGHSAVVKVLQDYQVACQEQERLPVADTIPIAPKLETVEGMV</sequence>
<accession>A0A060YGF8</accession>
<dbReference type="PANTHER" id="PTHR12544">
    <property type="entry name" value="GLUTAMINASE"/>
    <property type="match status" value="1"/>
</dbReference>
<evidence type="ECO:0000256" key="1">
    <source>
        <dbReference type="SAM" id="SignalP"/>
    </source>
</evidence>
<dbReference type="SUPFAM" id="SSF48403">
    <property type="entry name" value="Ankyrin repeat"/>
    <property type="match status" value="1"/>
</dbReference>
<dbReference type="GO" id="GO:0004359">
    <property type="term" value="F:glutaminase activity"/>
    <property type="evidence" value="ECO:0007669"/>
    <property type="project" value="InterPro"/>
</dbReference>
<dbReference type="EMBL" id="FR908452">
    <property type="protein sequence ID" value="CDQ88210.1"/>
    <property type="molecule type" value="Genomic_DNA"/>
</dbReference>
<dbReference type="STRING" id="8022.A0A060YGF8"/>
<evidence type="ECO:0000313" key="3">
    <source>
        <dbReference type="Proteomes" id="UP000193380"/>
    </source>
</evidence>
<dbReference type="AlphaFoldDB" id="A0A060YGF8"/>
<feature type="signal peptide" evidence="1">
    <location>
        <begin position="1"/>
        <end position="18"/>
    </location>
</feature>
<dbReference type="InterPro" id="IPR002110">
    <property type="entry name" value="Ankyrin_rpt"/>
</dbReference>
<feature type="chain" id="PRO_5001591663" description="Glutaminase" evidence="1">
    <location>
        <begin position="19"/>
        <end position="97"/>
    </location>
</feature>